<evidence type="ECO:0000313" key="5">
    <source>
        <dbReference type="EMBL" id="QGU07451.1"/>
    </source>
</evidence>
<protein>
    <submittedName>
        <fullName evidence="5">Long-chain-fatty-acid--CoA ligase</fullName>
        <ecNumber evidence="5">6.2.1.3</ecNumber>
    </submittedName>
</protein>
<gene>
    <name evidence="5" type="primary">lcfB2</name>
    <name evidence="5" type="ORF">COCCU_07590</name>
</gene>
<sequence length="550" mass="59272">MELARQFIESVPSLAGAGALAFRGVGGVATLGQSVTRWGMSFAFLAEAAASHSPKHPAIIDDMGQMSYLELRDGARALARGLQARGVRAGHNVGVLARNSRVSPLALIACAYLGASPLIMNPYSSGNQVSAILRQYKGMALVADAEYVGEIENLEGIQVILGYNPEPESLPENVSRYPGIMEVIATTDPNIPLPFRPTQHPTIIMSSGTTGTPKGVVRGVPKTPQVLGAVLPKVPWRLGGTIQLSASLFHAWGWLNLNISLLTKSTMVLRRNFDPVQAVSDCIEYRINGVVSAAVFLRDFIAELEQAENADPKVAPKVGPMEFIVSSGNAIPPSLVRTLNARFGPVVCNFYGSTEHGPIAVASGAELAEDPDRAGTVATGVRTIILDEDLNEVPAGQVGEIYSANSESMHGYLSEKDQVRSYRGMLATGDLGFFDEQGYLHVRGRADDMVIKGGENVYPRELEEFLVKQEGIADVFVKGVQNDIIADLNCYVVRDDTEAGRSLDNEAVRQLAADNLAWQNVPDHIVWCDHLPRNDAGKVVPRELPQIKQS</sequence>
<dbReference type="KEGG" id="cok:COCCU_07590"/>
<dbReference type="PROSITE" id="PS00455">
    <property type="entry name" value="AMP_BINDING"/>
    <property type="match status" value="1"/>
</dbReference>
<dbReference type="InterPro" id="IPR020845">
    <property type="entry name" value="AMP-binding_CS"/>
</dbReference>
<keyword evidence="2 5" id="KW-0436">Ligase</keyword>
<dbReference type="PANTHER" id="PTHR43201:SF5">
    <property type="entry name" value="MEDIUM-CHAIN ACYL-COA LIGASE ACSF2, MITOCHONDRIAL"/>
    <property type="match status" value="1"/>
</dbReference>
<dbReference type="Gene3D" id="3.40.50.12780">
    <property type="entry name" value="N-terminal domain of ligase-like"/>
    <property type="match status" value="1"/>
</dbReference>
<keyword evidence="6" id="KW-1185">Reference proteome</keyword>
<evidence type="ECO:0000256" key="2">
    <source>
        <dbReference type="ARBA" id="ARBA00022598"/>
    </source>
</evidence>
<evidence type="ECO:0000259" key="3">
    <source>
        <dbReference type="Pfam" id="PF00501"/>
    </source>
</evidence>
<reference evidence="5 6" key="1">
    <citation type="submission" date="2019-11" db="EMBL/GenBank/DDBJ databases">
        <title>Complete genome sequence of Corynebacterium kalinowskii 1959, a novel Corynebacterium species isolated from soil of a small paddock in Vilsendorf, Germany.</title>
        <authorList>
            <person name="Schaffert L."/>
            <person name="Ruwe M."/>
            <person name="Milse J."/>
            <person name="Hanuschka K."/>
            <person name="Ortseifen V."/>
            <person name="Droste J."/>
            <person name="Brandt D."/>
            <person name="Schlueter L."/>
            <person name="Kutter Y."/>
            <person name="Vinke S."/>
            <person name="Viehoefer P."/>
            <person name="Jacob L."/>
            <person name="Luebke N.-C."/>
            <person name="Schulte-Berndt E."/>
            <person name="Hain C."/>
            <person name="Linder M."/>
            <person name="Schmidt P."/>
            <person name="Wollenschlaeger L."/>
            <person name="Luttermann T."/>
            <person name="Thieme E."/>
            <person name="Hassa J."/>
            <person name="Haak M."/>
            <person name="Wittchen M."/>
            <person name="Mentz A."/>
            <person name="Persicke M."/>
            <person name="Busche T."/>
            <person name="Ruckert C."/>
        </authorList>
    </citation>
    <scope>NUCLEOTIDE SEQUENCE [LARGE SCALE GENOMIC DNA]</scope>
    <source>
        <strain evidence="5 6">2039</strain>
    </source>
</reference>
<comment type="similarity">
    <text evidence="1">Belongs to the ATP-dependent AMP-binding enzyme family.</text>
</comment>
<dbReference type="PANTHER" id="PTHR43201">
    <property type="entry name" value="ACYL-COA SYNTHETASE"/>
    <property type="match status" value="1"/>
</dbReference>
<evidence type="ECO:0000256" key="1">
    <source>
        <dbReference type="ARBA" id="ARBA00006432"/>
    </source>
</evidence>
<dbReference type="InterPro" id="IPR025110">
    <property type="entry name" value="AMP-bd_C"/>
</dbReference>
<proteinExistence type="inferred from homology"/>
<dbReference type="InterPro" id="IPR000873">
    <property type="entry name" value="AMP-dep_synth/lig_dom"/>
</dbReference>
<dbReference type="AlphaFoldDB" id="A0A6B8W4J4"/>
<organism evidence="5 6">
    <name type="scientific">Corynebacterium occultum</name>
    <dbReference type="NCBI Taxonomy" id="2675219"/>
    <lineage>
        <taxon>Bacteria</taxon>
        <taxon>Bacillati</taxon>
        <taxon>Actinomycetota</taxon>
        <taxon>Actinomycetes</taxon>
        <taxon>Mycobacteriales</taxon>
        <taxon>Corynebacteriaceae</taxon>
        <taxon>Corynebacterium</taxon>
    </lineage>
</organism>
<evidence type="ECO:0000259" key="4">
    <source>
        <dbReference type="Pfam" id="PF13193"/>
    </source>
</evidence>
<accession>A0A6B8W4J4</accession>
<dbReference type="EMBL" id="CP046455">
    <property type="protein sequence ID" value="QGU07451.1"/>
    <property type="molecule type" value="Genomic_DNA"/>
</dbReference>
<dbReference type="Pfam" id="PF13193">
    <property type="entry name" value="AMP-binding_C"/>
    <property type="match status" value="1"/>
</dbReference>
<dbReference type="InterPro" id="IPR045851">
    <property type="entry name" value="AMP-bd_C_sf"/>
</dbReference>
<dbReference type="Proteomes" id="UP000424462">
    <property type="component" value="Chromosome"/>
</dbReference>
<name>A0A6B8W4J4_9CORY</name>
<feature type="domain" description="AMP-binding enzyme C-terminal" evidence="4">
    <location>
        <begin position="461"/>
        <end position="538"/>
    </location>
</feature>
<dbReference type="InterPro" id="IPR042099">
    <property type="entry name" value="ANL_N_sf"/>
</dbReference>
<evidence type="ECO:0000313" key="6">
    <source>
        <dbReference type="Proteomes" id="UP000424462"/>
    </source>
</evidence>
<dbReference type="GO" id="GO:0004467">
    <property type="term" value="F:long-chain fatty acid-CoA ligase activity"/>
    <property type="evidence" value="ECO:0007669"/>
    <property type="project" value="UniProtKB-EC"/>
</dbReference>
<dbReference type="SUPFAM" id="SSF56801">
    <property type="entry name" value="Acetyl-CoA synthetase-like"/>
    <property type="match status" value="1"/>
</dbReference>
<dbReference type="EC" id="6.2.1.3" evidence="5"/>
<dbReference type="Pfam" id="PF00501">
    <property type="entry name" value="AMP-binding"/>
    <property type="match status" value="1"/>
</dbReference>
<dbReference type="GO" id="GO:0031956">
    <property type="term" value="F:medium-chain fatty acid-CoA ligase activity"/>
    <property type="evidence" value="ECO:0007669"/>
    <property type="project" value="TreeGrafter"/>
</dbReference>
<feature type="domain" description="AMP-dependent synthetase/ligase" evidence="3">
    <location>
        <begin position="47"/>
        <end position="413"/>
    </location>
</feature>
<dbReference type="Gene3D" id="3.30.300.30">
    <property type="match status" value="1"/>
</dbReference>
<dbReference type="CDD" id="cd04433">
    <property type="entry name" value="AFD_class_I"/>
    <property type="match status" value="1"/>
</dbReference>